<evidence type="ECO:0000259" key="1">
    <source>
        <dbReference type="Pfam" id="PF13392"/>
    </source>
</evidence>
<dbReference type="SUPFAM" id="SSF54060">
    <property type="entry name" value="His-Me finger endonucleases"/>
    <property type="match status" value="1"/>
</dbReference>
<accession>A0A5C7B4G6</accession>
<dbReference type="RefSeq" id="WP_147131358.1">
    <property type="nucleotide sequence ID" value="NZ_VOSC01000012.1"/>
</dbReference>
<dbReference type="Gene3D" id="3.90.75.20">
    <property type="match status" value="1"/>
</dbReference>
<dbReference type="EMBL" id="VOSC01000012">
    <property type="protein sequence ID" value="TXE12772.1"/>
    <property type="molecule type" value="Genomic_DNA"/>
</dbReference>
<proteinExistence type="predicted"/>
<dbReference type="GO" id="GO:0004519">
    <property type="term" value="F:endonuclease activity"/>
    <property type="evidence" value="ECO:0007669"/>
    <property type="project" value="UniProtKB-KW"/>
</dbReference>
<reference evidence="3" key="1">
    <citation type="submission" date="2019-08" db="EMBL/GenBank/DDBJ databases">
        <title>Seonamhaeicola sediminis sp. nov., isolated from marine sediment.</title>
        <authorList>
            <person name="Cao W.R."/>
        </authorList>
    </citation>
    <scope>NUCLEOTIDE SEQUENCE [LARGE SCALE GENOMIC DNA]</scope>
    <source>
        <strain evidence="3">Gy8</strain>
    </source>
</reference>
<dbReference type="AlphaFoldDB" id="A0A5C7B4G6"/>
<evidence type="ECO:0000313" key="3">
    <source>
        <dbReference type="Proteomes" id="UP000321790"/>
    </source>
</evidence>
<keyword evidence="2" id="KW-0378">Hydrolase</keyword>
<keyword evidence="2" id="KW-0540">Nuclease</keyword>
<dbReference type="InterPro" id="IPR003615">
    <property type="entry name" value="HNH_nuc"/>
</dbReference>
<gene>
    <name evidence="2" type="ORF">FUA26_02945</name>
</gene>
<comment type="caution">
    <text evidence="2">The sequence shown here is derived from an EMBL/GenBank/DDBJ whole genome shotgun (WGS) entry which is preliminary data.</text>
</comment>
<organism evidence="2 3">
    <name type="scientific">Seonamhaeicola algicola</name>
    <dbReference type="NCBI Taxonomy" id="1719036"/>
    <lineage>
        <taxon>Bacteria</taxon>
        <taxon>Pseudomonadati</taxon>
        <taxon>Bacteroidota</taxon>
        <taxon>Flavobacteriia</taxon>
        <taxon>Flavobacteriales</taxon>
        <taxon>Flavobacteriaceae</taxon>
    </lineage>
</organism>
<dbReference type="OrthoDB" id="6631788at2"/>
<dbReference type="InterPro" id="IPR044925">
    <property type="entry name" value="His-Me_finger_sf"/>
</dbReference>
<sequence length="186" mass="22045">MLNVKKEAWKTLKRPIWKENEVYQVSNFGRVIRFKMKAKGEFFKFSKVANGYEAFTAIKKDKKNDLQYVHRVVAELFIDNPENKPFVIHKDYDKTNNHQDNLAWVTRSELVKHNLKNPNVIASKEKKKNNPPYSKLSEGKVKMIKRKIFDPNRKTRLRLIAKQFGISEMQLHRIKTGENWGHVTDF</sequence>
<feature type="domain" description="HNH nuclease" evidence="1">
    <location>
        <begin position="68"/>
        <end position="110"/>
    </location>
</feature>
<dbReference type="Pfam" id="PF13392">
    <property type="entry name" value="HNH_3"/>
    <property type="match status" value="1"/>
</dbReference>
<evidence type="ECO:0000313" key="2">
    <source>
        <dbReference type="EMBL" id="TXE12772.1"/>
    </source>
</evidence>
<keyword evidence="3" id="KW-1185">Reference proteome</keyword>
<name>A0A5C7B4G6_9FLAO</name>
<keyword evidence="2" id="KW-0255">Endonuclease</keyword>
<dbReference type="Proteomes" id="UP000321790">
    <property type="component" value="Unassembled WGS sequence"/>
</dbReference>
<protein>
    <submittedName>
        <fullName evidence="2">HNH endonuclease</fullName>
    </submittedName>
</protein>